<evidence type="ECO:0000313" key="6">
    <source>
        <dbReference type="EMBL" id="SVA36109.1"/>
    </source>
</evidence>
<dbReference type="GO" id="GO:0009097">
    <property type="term" value="P:isoleucine biosynthetic process"/>
    <property type="evidence" value="ECO:0007669"/>
    <property type="project" value="TreeGrafter"/>
</dbReference>
<dbReference type="FunFam" id="3.40.50.1100:FF:000005">
    <property type="entry name" value="Threonine dehydratase catabolic"/>
    <property type="match status" value="1"/>
</dbReference>
<evidence type="ECO:0000256" key="3">
    <source>
        <dbReference type="ARBA" id="ARBA00022898"/>
    </source>
</evidence>
<keyword evidence="4" id="KW-0456">Lyase</keyword>
<dbReference type="GO" id="GO:0003941">
    <property type="term" value="F:L-serine ammonia-lyase activity"/>
    <property type="evidence" value="ECO:0007669"/>
    <property type="project" value="TreeGrafter"/>
</dbReference>
<comment type="cofactor">
    <cofactor evidence="1">
        <name>pyridoxal 5'-phosphate</name>
        <dbReference type="ChEBI" id="CHEBI:597326"/>
    </cofactor>
</comment>
<dbReference type="PANTHER" id="PTHR48078:SF6">
    <property type="entry name" value="L-THREONINE DEHYDRATASE CATABOLIC TDCB"/>
    <property type="match status" value="1"/>
</dbReference>
<evidence type="ECO:0000259" key="5">
    <source>
        <dbReference type="Pfam" id="PF00291"/>
    </source>
</evidence>
<dbReference type="CDD" id="cd01562">
    <property type="entry name" value="Thr-dehyd"/>
    <property type="match status" value="1"/>
</dbReference>
<dbReference type="SUPFAM" id="SSF53686">
    <property type="entry name" value="Tryptophan synthase beta subunit-like PLP-dependent enzymes"/>
    <property type="match status" value="1"/>
</dbReference>
<dbReference type="EMBL" id="UINC01008016">
    <property type="protein sequence ID" value="SVA36109.1"/>
    <property type="molecule type" value="Genomic_DNA"/>
</dbReference>
<evidence type="ECO:0000256" key="1">
    <source>
        <dbReference type="ARBA" id="ARBA00001933"/>
    </source>
</evidence>
<comment type="similarity">
    <text evidence="2">Belongs to the serine/threonine dehydratase family.</text>
</comment>
<gene>
    <name evidence="6" type="ORF">METZ01_LOCUS88963</name>
</gene>
<dbReference type="InterPro" id="IPR036052">
    <property type="entry name" value="TrpB-like_PALP_sf"/>
</dbReference>
<dbReference type="NCBIfam" id="NF005680">
    <property type="entry name" value="PRK07476.1"/>
    <property type="match status" value="1"/>
</dbReference>
<reference evidence="6" key="1">
    <citation type="submission" date="2018-05" db="EMBL/GenBank/DDBJ databases">
        <authorList>
            <person name="Lanie J.A."/>
            <person name="Ng W.-L."/>
            <person name="Kazmierczak K.M."/>
            <person name="Andrzejewski T.M."/>
            <person name="Davidsen T.M."/>
            <person name="Wayne K.J."/>
            <person name="Tettelin H."/>
            <person name="Glass J.I."/>
            <person name="Rusch D."/>
            <person name="Podicherti R."/>
            <person name="Tsui H.-C.T."/>
            <person name="Winkler M.E."/>
        </authorList>
    </citation>
    <scope>NUCLEOTIDE SEQUENCE</scope>
</reference>
<dbReference type="GO" id="GO:0004794">
    <property type="term" value="F:threonine deaminase activity"/>
    <property type="evidence" value="ECO:0007669"/>
    <property type="project" value="TreeGrafter"/>
</dbReference>
<dbReference type="GO" id="GO:0006565">
    <property type="term" value="P:L-serine catabolic process"/>
    <property type="evidence" value="ECO:0007669"/>
    <property type="project" value="TreeGrafter"/>
</dbReference>
<protein>
    <recommendedName>
        <fullName evidence="5">Tryptophan synthase beta chain-like PALP domain-containing protein</fullName>
    </recommendedName>
</protein>
<sequence>MQPTGAFKLRGATNAILRLNEDQRTRGVVAVSTGNHGRGVAYAAREQDVRAVICLSRLVPENKVEAIKSLGADVRIVGNSQDEAEIEANRLTEEEGLIPISPFDHPDVIAGQGTIGLELLEDFPELNCVVVPLSGGGLIGGIALALKAASPKIHVVGVTMENGPAMVLSLEAGKPVEVEEEESLADSLGGGIGLENRYTLSLVQELVDETLLVSEDEIGQAIQYVFETQRMVLEGGAAVGTAALLAKKLEVQGQNVALIYSGNNIAEKTLRKVLDS</sequence>
<dbReference type="AlphaFoldDB" id="A0A381V6V6"/>
<keyword evidence="3" id="KW-0663">Pyridoxal phosphate</keyword>
<accession>A0A381V6V6</accession>
<dbReference type="InterPro" id="IPR050147">
    <property type="entry name" value="Ser/Thr_Dehydratase"/>
</dbReference>
<dbReference type="InterPro" id="IPR001926">
    <property type="entry name" value="TrpB-like_PALP"/>
</dbReference>
<dbReference type="GO" id="GO:0006567">
    <property type="term" value="P:L-threonine catabolic process"/>
    <property type="evidence" value="ECO:0007669"/>
    <property type="project" value="TreeGrafter"/>
</dbReference>
<organism evidence="6">
    <name type="scientific">marine metagenome</name>
    <dbReference type="NCBI Taxonomy" id="408172"/>
    <lineage>
        <taxon>unclassified sequences</taxon>
        <taxon>metagenomes</taxon>
        <taxon>ecological metagenomes</taxon>
    </lineage>
</organism>
<dbReference type="Pfam" id="PF00291">
    <property type="entry name" value="PALP"/>
    <property type="match status" value="1"/>
</dbReference>
<proteinExistence type="inferred from homology"/>
<feature type="domain" description="Tryptophan synthase beta chain-like PALP" evidence="5">
    <location>
        <begin position="1"/>
        <end position="262"/>
    </location>
</feature>
<evidence type="ECO:0000256" key="4">
    <source>
        <dbReference type="ARBA" id="ARBA00023239"/>
    </source>
</evidence>
<evidence type="ECO:0000256" key="2">
    <source>
        <dbReference type="ARBA" id="ARBA00010869"/>
    </source>
</evidence>
<name>A0A381V6V6_9ZZZZ</name>
<dbReference type="Gene3D" id="3.40.50.1100">
    <property type="match status" value="2"/>
</dbReference>
<dbReference type="PANTHER" id="PTHR48078">
    <property type="entry name" value="THREONINE DEHYDRATASE, MITOCHONDRIAL-RELATED"/>
    <property type="match status" value="1"/>
</dbReference>